<dbReference type="WBParaSite" id="PTRK_0000305900.1">
    <property type="protein sequence ID" value="PTRK_0000305900.1"/>
    <property type="gene ID" value="PTRK_0000305900"/>
</dbReference>
<feature type="compositionally biased region" description="Polar residues" evidence="1">
    <location>
        <begin position="257"/>
        <end position="266"/>
    </location>
</feature>
<reference evidence="3" key="1">
    <citation type="submission" date="2017-02" db="UniProtKB">
        <authorList>
            <consortium name="WormBaseParasite"/>
        </authorList>
    </citation>
    <scope>IDENTIFICATION</scope>
</reference>
<protein>
    <submittedName>
        <fullName evidence="3">ARID domain-containing protein</fullName>
    </submittedName>
</protein>
<accession>A0A0N4Z7A7</accession>
<dbReference type="Proteomes" id="UP000038045">
    <property type="component" value="Unplaced"/>
</dbReference>
<feature type="compositionally biased region" description="Polar residues" evidence="1">
    <location>
        <begin position="629"/>
        <end position="638"/>
    </location>
</feature>
<proteinExistence type="predicted"/>
<sequence length="869" mass="95629">MYSTNSFPNFSHLSGANLNLLQNPSQQLQALASANQSQNQNIHTTVGSHQIQQPNTIQTGFANIQNSLGLNGNGIQNVNQNSNIANYSLGWPLFNPLINVPYFDLETYGSVNLDASCSQQKSGVDLPLHDITTLRFFYNFGVHQAKDILLKQQAMRTNTPTNAQILALMQQAHQQGNVNNSQNDNNGSNLLQKQQTLNTGISPSVMNNQNNCLPNNVNSFNILQNLQQQQQQQHGNGSSLPTPSLASIFAQQSKPVQNTVPNQMPTTPFRINPPINSQQQQESNSNNVNYDNLLVQNLFSSNCNSNNLLQHQPAMNNPTAGHSNMNSLSIALQAAKNGHHAAQHYIQELMKMRNETSIPHPIPNSNEHIDPSQQIRNGTSPNSGKLRNNNLVISASPKGPIPIDPAPPVCQNPSVISKPIPSTSSGPSILHGNQYLNQQITGIDNKQLSQSDVLQNMSKMFSQGKNIFQFNNKDSVNFNNMIDQLPAGVKKRCEESLKVTLKEEKNSCPPILNSELPNNPKLMEEQYMDYNNILKNEDKLKTSKELLLKVTGGPVEQKKNTPIPPKLLTYDKTSLEINNGKVKKNLDNGEDCKSLNTTAITPATALLAATEMHYTQTFSKNKNDHNESDPLSTPSIVPSNEIMKGGMLTDGNKLKKDYSQEISVTGSQQNSNTTSPKNNQTSLPIVTNSTAINSFTNSLSESPLKSIGSNNQKEQQFVEQPPLAPSLMINFLSCYFSQCKNQLQSNGTSLHLDDHGNPIDYSSRPIDPIFRNAKKDSSNGGMEALQSGSVCTIPEIEAPIKETDLITEAQQSVLIKNTHGINDTNNRNKIIDLSCNNTISVAGEKRPHPVGDRENPDEKKIKLIKNEDK</sequence>
<feature type="region of interest" description="Disordered" evidence="1">
    <location>
        <begin position="842"/>
        <end position="869"/>
    </location>
</feature>
<feature type="compositionally biased region" description="Polar residues" evidence="1">
    <location>
        <begin position="363"/>
        <end position="388"/>
    </location>
</feature>
<evidence type="ECO:0000313" key="2">
    <source>
        <dbReference type="Proteomes" id="UP000038045"/>
    </source>
</evidence>
<keyword evidence="2" id="KW-1185">Reference proteome</keyword>
<organism evidence="2 3">
    <name type="scientific">Parastrongyloides trichosuri</name>
    <name type="common">Possum-specific nematode worm</name>
    <dbReference type="NCBI Taxonomy" id="131310"/>
    <lineage>
        <taxon>Eukaryota</taxon>
        <taxon>Metazoa</taxon>
        <taxon>Ecdysozoa</taxon>
        <taxon>Nematoda</taxon>
        <taxon>Chromadorea</taxon>
        <taxon>Rhabditida</taxon>
        <taxon>Tylenchina</taxon>
        <taxon>Panagrolaimomorpha</taxon>
        <taxon>Strongyloidoidea</taxon>
        <taxon>Strongyloididae</taxon>
        <taxon>Parastrongyloides</taxon>
    </lineage>
</organism>
<feature type="compositionally biased region" description="Polar residues" evidence="1">
    <location>
        <begin position="660"/>
        <end position="685"/>
    </location>
</feature>
<name>A0A0N4Z7A7_PARTI</name>
<dbReference type="AlphaFoldDB" id="A0A0N4Z7A7"/>
<evidence type="ECO:0000313" key="3">
    <source>
        <dbReference type="WBParaSite" id="PTRK_0000305900.1"/>
    </source>
</evidence>
<feature type="region of interest" description="Disordered" evidence="1">
    <location>
        <begin position="356"/>
        <end position="388"/>
    </location>
</feature>
<feature type="region of interest" description="Disordered" evidence="1">
    <location>
        <begin position="620"/>
        <end position="685"/>
    </location>
</feature>
<feature type="compositionally biased region" description="Basic and acidic residues" evidence="1">
    <location>
        <begin position="843"/>
        <end position="869"/>
    </location>
</feature>
<feature type="region of interest" description="Disordered" evidence="1">
    <location>
        <begin position="257"/>
        <end position="284"/>
    </location>
</feature>
<evidence type="ECO:0000256" key="1">
    <source>
        <dbReference type="SAM" id="MobiDB-lite"/>
    </source>
</evidence>
<dbReference type="STRING" id="131310.A0A0N4Z7A7"/>